<accession>D7CHZ0</accession>
<dbReference type="RefSeq" id="WP_014178652.1">
    <property type="nucleotide sequence ID" value="NC_016582.1"/>
</dbReference>
<name>D7CHZ0_STRBB</name>
<reference evidence="2 3" key="1">
    <citation type="journal article" date="2010" name="J. Bacteriol.">
        <title>Genome sequence of the milbemycin-producing bacterium Streptomyces bingchenggensis.</title>
        <authorList>
            <person name="Wang X.J."/>
            <person name="Yan Y.J."/>
            <person name="Zhang B."/>
            <person name="An J."/>
            <person name="Wang J.J."/>
            <person name="Tian J."/>
            <person name="Jiang L."/>
            <person name="Chen Y.H."/>
            <person name="Huang S.X."/>
            <person name="Yin M."/>
            <person name="Zhang J."/>
            <person name="Gao A.L."/>
            <person name="Liu C.X."/>
            <person name="Zhu Z.X."/>
            <person name="Xiang W.S."/>
        </authorList>
    </citation>
    <scope>NUCLEOTIDE SEQUENCE [LARGE SCALE GENOMIC DNA]</scope>
    <source>
        <strain evidence="2 3">BCW-1</strain>
    </source>
</reference>
<dbReference type="HOGENOM" id="CLU_067815_1_0_11"/>
<dbReference type="NCBIfam" id="NF038083">
    <property type="entry name" value="CU044_5270_fam"/>
    <property type="match status" value="1"/>
</dbReference>
<evidence type="ECO:0000313" key="3">
    <source>
        <dbReference type="Proteomes" id="UP000000377"/>
    </source>
</evidence>
<evidence type="ECO:0000313" key="2">
    <source>
        <dbReference type="EMBL" id="ADI09190.1"/>
    </source>
</evidence>
<dbReference type="STRING" id="749414.SBI_06070"/>
<organism evidence="2 3">
    <name type="scientific">Streptomyces bingchenggensis (strain BCW-1)</name>
    <dbReference type="NCBI Taxonomy" id="749414"/>
    <lineage>
        <taxon>Bacteria</taxon>
        <taxon>Bacillati</taxon>
        <taxon>Actinomycetota</taxon>
        <taxon>Actinomycetes</taxon>
        <taxon>Kitasatosporales</taxon>
        <taxon>Streptomycetaceae</taxon>
        <taxon>Streptomyces</taxon>
    </lineage>
</organism>
<gene>
    <name evidence="2" type="ordered locus">SBI_06070</name>
</gene>
<sequence>MNDIPTLPERDLPPGRHRLLKEHLMREVRQADEIRQADEVRRADTGTAKEPRRAWLRPAVAGPALAGALALAVVGGLAVTGADDGDGLRVGPDGTATYAFAPRVNGDTEDNAPEVLGRIATVAEKSSASSAAEWKGDGGIRDDQYVYIDSKVAFETQENGGPPKLDPLHRREVWLSVDGSRNGLLREPGRADNENQPLDPEPAPGKPGYDRSTSYRHLQTLPTDPGAMRKWIYATVEQTRDPERSLDQDAFVLVGDLIGESLMPPRVSVALYRAAAEIPGVVVVPDAVDAAGRHGVAVARVDSGRSAIREELIFNQKTGEYLGERSVALEDADGHKAGQVTGTAAILDRAVVDKLDQRPQ</sequence>
<dbReference type="InterPro" id="IPR047789">
    <property type="entry name" value="CU044_5270-like"/>
</dbReference>
<dbReference type="KEGG" id="sbh:SBI_06070"/>
<feature type="region of interest" description="Disordered" evidence="1">
    <location>
        <begin position="181"/>
        <end position="214"/>
    </location>
</feature>
<proteinExistence type="predicted"/>
<dbReference type="Proteomes" id="UP000000377">
    <property type="component" value="Chromosome"/>
</dbReference>
<dbReference type="AlphaFoldDB" id="D7CHZ0"/>
<evidence type="ECO:0000256" key="1">
    <source>
        <dbReference type="SAM" id="MobiDB-lite"/>
    </source>
</evidence>
<dbReference type="eggNOG" id="ENOG5033NHJ">
    <property type="taxonomic scope" value="Bacteria"/>
</dbReference>
<dbReference type="EMBL" id="CP002047">
    <property type="protein sequence ID" value="ADI09190.1"/>
    <property type="molecule type" value="Genomic_DNA"/>
</dbReference>
<dbReference type="PATRIC" id="fig|749414.3.peg.6260"/>
<evidence type="ECO:0008006" key="4">
    <source>
        <dbReference type="Google" id="ProtNLM"/>
    </source>
</evidence>
<keyword evidence="3" id="KW-1185">Reference proteome</keyword>
<protein>
    <recommendedName>
        <fullName evidence="4">CU044_5270 family protein</fullName>
    </recommendedName>
</protein>